<proteinExistence type="predicted"/>
<evidence type="ECO:0000313" key="1">
    <source>
        <dbReference type="EMBL" id="KAJ6646314.1"/>
    </source>
</evidence>
<evidence type="ECO:0000313" key="2">
    <source>
        <dbReference type="Proteomes" id="UP001151699"/>
    </source>
</evidence>
<protein>
    <submittedName>
        <fullName evidence="1">Uncharacterized protein</fullName>
    </submittedName>
</protein>
<reference evidence="1" key="1">
    <citation type="submission" date="2022-07" db="EMBL/GenBank/DDBJ databases">
        <authorList>
            <person name="Trinca V."/>
            <person name="Uliana J.V.C."/>
            <person name="Torres T.T."/>
            <person name="Ward R.J."/>
            <person name="Monesi N."/>
        </authorList>
    </citation>
    <scope>NUCLEOTIDE SEQUENCE</scope>
    <source>
        <strain evidence="1">HSMRA1968</strain>
        <tissue evidence="1">Whole embryos</tissue>
    </source>
</reference>
<dbReference type="Proteomes" id="UP001151699">
    <property type="component" value="Chromosome A"/>
</dbReference>
<sequence length="152" mass="17593">MNLNVVPQENERELFFFSCKVSPNTDTSARRRVYMEDSVSEPKHCEQLFDKVNKEHWRFASSKIKIFTNYPKIEGAFLGQGSERSTFLLGKRTFIFNLIRALRAGTILCWAVVSACKELSVVILTINLMCLLRLKALFTTAQFGEIRFQWKS</sequence>
<organism evidence="1 2">
    <name type="scientific">Pseudolycoriella hygida</name>
    <dbReference type="NCBI Taxonomy" id="35572"/>
    <lineage>
        <taxon>Eukaryota</taxon>
        <taxon>Metazoa</taxon>
        <taxon>Ecdysozoa</taxon>
        <taxon>Arthropoda</taxon>
        <taxon>Hexapoda</taxon>
        <taxon>Insecta</taxon>
        <taxon>Pterygota</taxon>
        <taxon>Neoptera</taxon>
        <taxon>Endopterygota</taxon>
        <taxon>Diptera</taxon>
        <taxon>Nematocera</taxon>
        <taxon>Sciaroidea</taxon>
        <taxon>Sciaridae</taxon>
        <taxon>Pseudolycoriella</taxon>
    </lineage>
</organism>
<accession>A0A9Q0S5W3</accession>
<keyword evidence="2" id="KW-1185">Reference proteome</keyword>
<dbReference type="AlphaFoldDB" id="A0A9Q0S5W3"/>
<dbReference type="EMBL" id="WJQU01000001">
    <property type="protein sequence ID" value="KAJ6646314.1"/>
    <property type="molecule type" value="Genomic_DNA"/>
</dbReference>
<name>A0A9Q0S5W3_9DIPT</name>
<gene>
    <name evidence="1" type="ORF">Bhyg_01525</name>
</gene>
<comment type="caution">
    <text evidence="1">The sequence shown here is derived from an EMBL/GenBank/DDBJ whole genome shotgun (WGS) entry which is preliminary data.</text>
</comment>